<dbReference type="SMART" id="SM00448">
    <property type="entry name" value="REC"/>
    <property type="match status" value="1"/>
</dbReference>
<dbReference type="PANTHER" id="PTHR48111:SF22">
    <property type="entry name" value="REGULATOR OF RPOS"/>
    <property type="match status" value="1"/>
</dbReference>
<evidence type="ECO:0000313" key="10">
    <source>
        <dbReference type="EMBL" id="RKN79672.1"/>
    </source>
</evidence>
<keyword evidence="5" id="KW-0804">Transcription</keyword>
<accession>A0A3B0C2K4</accession>
<dbReference type="EMBL" id="RBCJ01000003">
    <property type="protein sequence ID" value="RKN79672.1"/>
    <property type="molecule type" value="Genomic_DNA"/>
</dbReference>
<dbReference type="GO" id="GO:0000156">
    <property type="term" value="F:phosphorelay response regulator activity"/>
    <property type="evidence" value="ECO:0007669"/>
    <property type="project" value="TreeGrafter"/>
</dbReference>
<dbReference type="GO" id="GO:0006355">
    <property type="term" value="P:regulation of DNA-templated transcription"/>
    <property type="evidence" value="ECO:0007669"/>
    <property type="project" value="InterPro"/>
</dbReference>
<evidence type="ECO:0000259" key="9">
    <source>
        <dbReference type="PROSITE" id="PS51755"/>
    </source>
</evidence>
<dbReference type="InterPro" id="IPR039420">
    <property type="entry name" value="WalR-like"/>
</dbReference>
<evidence type="ECO:0000256" key="2">
    <source>
        <dbReference type="ARBA" id="ARBA00023012"/>
    </source>
</evidence>
<dbReference type="GO" id="GO:0032993">
    <property type="term" value="C:protein-DNA complex"/>
    <property type="evidence" value="ECO:0007669"/>
    <property type="project" value="TreeGrafter"/>
</dbReference>
<dbReference type="RefSeq" id="WP_120712480.1">
    <property type="nucleotide sequence ID" value="NZ_RBCJ01000003.1"/>
</dbReference>
<dbReference type="CDD" id="cd00383">
    <property type="entry name" value="trans_reg_C"/>
    <property type="match status" value="1"/>
</dbReference>
<evidence type="ECO:0000313" key="11">
    <source>
        <dbReference type="Proteomes" id="UP000276603"/>
    </source>
</evidence>
<dbReference type="Gene3D" id="6.10.250.690">
    <property type="match status" value="1"/>
</dbReference>
<sequence>MKILVIEDNIELLKDIKNFLEVEGNICEIAHTYKSAYSKVGYFPYDILIVDIGLPDGNGLDIIKEVKKENIDAGIIIISARNAVGDRIHGLEIGADDYLTKPFYLAELNARIKALYRRKVYNGSREIFFNEIKIKPDSHEVFVNNHLLNLTKKEFDIFHFFVVNRHRLLTKEAIAEHLWGDHIEMADSFNFIYTHLANLRKKIAGSGGRDYIKSIYSVGYKFTDRE</sequence>
<keyword evidence="3" id="KW-0805">Transcription regulation</keyword>
<dbReference type="SUPFAM" id="SSF46894">
    <property type="entry name" value="C-terminal effector domain of the bipartite response regulators"/>
    <property type="match status" value="1"/>
</dbReference>
<dbReference type="Pfam" id="PF00486">
    <property type="entry name" value="Trans_reg_C"/>
    <property type="match status" value="1"/>
</dbReference>
<evidence type="ECO:0000256" key="3">
    <source>
        <dbReference type="ARBA" id="ARBA00023015"/>
    </source>
</evidence>
<feature type="domain" description="OmpR/PhoB-type" evidence="9">
    <location>
        <begin position="124"/>
        <end position="224"/>
    </location>
</feature>
<dbReference type="SUPFAM" id="SSF52172">
    <property type="entry name" value="CheY-like"/>
    <property type="match status" value="1"/>
</dbReference>
<dbReference type="InterPro" id="IPR001789">
    <property type="entry name" value="Sig_transdc_resp-reg_receiver"/>
</dbReference>
<dbReference type="OrthoDB" id="9790442at2"/>
<keyword evidence="11" id="KW-1185">Reference proteome</keyword>
<dbReference type="GO" id="GO:0005829">
    <property type="term" value="C:cytosol"/>
    <property type="evidence" value="ECO:0007669"/>
    <property type="project" value="TreeGrafter"/>
</dbReference>
<dbReference type="InterPro" id="IPR016032">
    <property type="entry name" value="Sig_transdc_resp-reg_C-effctor"/>
</dbReference>
<dbReference type="SMART" id="SM00862">
    <property type="entry name" value="Trans_reg_C"/>
    <property type="match status" value="1"/>
</dbReference>
<dbReference type="InterPro" id="IPR001867">
    <property type="entry name" value="OmpR/PhoB-type_DNA-bd"/>
</dbReference>
<keyword evidence="4 7" id="KW-0238">DNA-binding</keyword>
<gene>
    <name evidence="10" type="ORF">D7Z94_15360</name>
</gene>
<evidence type="ECO:0000256" key="7">
    <source>
        <dbReference type="PROSITE-ProRule" id="PRU01091"/>
    </source>
</evidence>
<dbReference type="Proteomes" id="UP000276603">
    <property type="component" value="Unassembled WGS sequence"/>
</dbReference>
<dbReference type="Gene3D" id="1.10.10.10">
    <property type="entry name" value="Winged helix-like DNA-binding domain superfamily/Winged helix DNA-binding domain"/>
    <property type="match status" value="1"/>
</dbReference>
<evidence type="ECO:0000259" key="8">
    <source>
        <dbReference type="PROSITE" id="PS50110"/>
    </source>
</evidence>
<dbReference type="PROSITE" id="PS51755">
    <property type="entry name" value="OMPR_PHOB"/>
    <property type="match status" value="1"/>
</dbReference>
<feature type="modified residue" description="4-aspartylphosphate" evidence="6">
    <location>
        <position position="51"/>
    </location>
</feature>
<dbReference type="PROSITE" id="PS50110">
    <property type="entry name" value="RESPONSE_REGULATORY"/>
    <property type="match status" value="1"/>
</dbReference>
<proteinExistence type="predicted"/>
<comment type="caution">
    <text evidence="10">The sequence shown here is derived from an EMBL/GenBank/DDBJ whole genome shotgun (WGS) entry which is preliminary data.</text>
</comment>
<feature type="DNA-binding region" description="OmpR/PhoB-type" evidence="7">
    <location>
        <begin position="124"/>
        <end position="224"/>
    </location>
</feature>
<dbReference type="AlphaFoldDB" id="A0A3B0C2K4"/>
<dbReference type="PANTHER" id="PTHR48111">
    <property type="entry name" value="REGULATOR OF RPOS"/>
    <property type="match status" value="1"/>
</dbReference>
<evidence type="ECO:0000256" key="1">
    <source>
        <dbReference type="ARBA" id="ARBA00022553"/>
    </source>
</evidence>
<protein>
    <submittedName>
        <fullName evidence="10">DNA-binding response regulator</fullName>
    </submittedName>
</protein>
<keyword evidence="2" id="KW-0902">Two-component regulatory system</keyword>
<feature type="domain" description="Response regulatory" evidence="8">
    <location>
        <begin position="2"/>
        <end position="116"/>
    </location>
</feature>
<dbReference type="InterPro" id="IPR036388">
    <property type="entry name" value="WH-like_DNA-bd_sf"/>
</dbReference>
<dbReference type="Pfam" id="PF00072">
    <property type="entry name" value="Response_reg"/>
    <property type="match status" value="1"/>
</dbReference>
<dbReference type="GO" id="GO:0000976">
    <property type="term" value="F:transcription cis-regulatory region binding"/>
    <property type="evidence" value="ECO:0007669"/>
    <property type="project" value="TreeGrafter"/>
</dbReference>
<keyword evidence="1 6" id="KW-0597">Phosphoprotein</keyword>
<evidence type="ECO:0000256" key="5">
    <source>
        <dbReference type="ARBA" id="ARBA00023163"/>
    </source>
</evidence>
<name>A0A3B0C2K4_9FLAO</name>
<evidence type="ECO:0000256" key="4">
    <source>
        <dbReference type="ARBA" id="ARBA00023125"/>
    </source>
</evidence>
<dbReference type="Gene3D" id="3.40.50.2300">
    <property type="match status" value="1"/>
</dbReference>
<organism evidence="10 11">
    <name type="scientific">Ulvibacterium marinum</name>
    <dbReference type="NCBI Taxonomy" id="2419782"/>
    <lineage>
        <taxon>Bacteria</taxon>
        <taxon>Pseudomonadati</taxon>
        <taxon>Bacteroidota</taxon>
        <taxon>Flavobacteriia</taxon>
        <taxon>Flavobacteriales</taxon>
        <taxon>Flavobacteriaceae</taxon>
        <taxon>Ulvibacterium</taxon>
    </lineage>
</organism>
<evidence type="ECO:0000256" key="6">
    <source>
        <dbReference type="PROSITE-ProRule" id="PRU00169"/>
    </source>
</evidence>
<reference evidence="10 11" key="1">
    <citation type="submission" date="2018-10" db="EMBL/GenBank/DDBJ databases">
        <title>Ulvibacterium marinum gen. nov., sp. nov., a novel marine bacterium of the family Flavobacteriaceae, isolated from a culture of the green alga Ulva prolifera.</title>
        <authorList>
            <person name="Zhang Z."/>
        </authorList>
    </citation>
    <scope>NUCLEOTIDE SEQUENCE [LARGE SCALE GENOMIC DNA]</scope>
    <source>
        <strain evidence="10 11">CCMM003</strain>
    </source>
</reference>
<dbReference type="InterPro" id="IPR011006">
    <property type="entry name" value="CheY-like_superfamily"/>
</dbReference>